<dbReference type="OrthoDB" id="10254945at2759"/>
<reference evidence="2 3" key="1">
    <citation type="submission" date="2020-03" db="EMBL/GenBank/DDBJ databases">
        <title>Draft Genome Sequence of Cudoniella acicularis.</title>
        <authorList>
            <person name="Buettner E."/>
            <person name="Kellner H."/>
        </authorList>
    </citation>
    <scope>NUCLEOTIDE SEQUENCE [LARGE SCALE GENOMIC DNA]</scope>
    <source>
        <strain evidence="2 3">DSM 108380</strain>
    </source>
</reference>
<organism evidence="2 3">
    <name type="scientific">Cudoniella acicularis</name>
    <dbReference type="NCBI Taxonomy" id="354080"/>
    <lineage>
        <taxon>Eukaryota</taxon>
        <taxon>Fungi</taxon>
        <taxon>Dikarya</taxon>
        <taxon>Ascomycota</taxon>
        <taxon>Pezizomycotina</taxon>
        <taxon>Leotiomycetes</taxon>
        <taxon>Helotiales</taxon>
        <taxon>Tricladiaceae</taxon>
        <taxon>Cudoniella</taxon>
    </lineage>
</organism>
<evidence type="ECO:0000256" key="1">
    <source>
        <dbReference type="SAM" id="MobiDB-lite"/>
    </source>
</evidence>
<gene>
    <name evidence="2" type="ORF">G7Y89_g2890</name>
</gene>
<evidence type="ECO:0000313" key="2">
    <source>
        <dbReference type="EMBL" id="KAF4635221.1"/>
    </source>
</evidence>
<accession>A0A8H4RTN2</accession>
<proteinExistence type="predicted"/>
<sequence length="456" mass="53129">MNTPIHPLYARSKWRESDILVGHGFSGNWSGSNDAVWKVFELCLRLATRFLANTNVWSWFNALVFGERIKLLRDSRIVVQTVPNTVGQDISKFLVEIAEMAELSFGIPENAHGMTWSYQGGPDKKLNDVHICLRIHLIEPLLRLDLTVSERLIQPFRVMKTLLHETSHALGWYVAKDFEQFELFFEDELIAEVGCGAVLPWPLFITHIPAGLTHRVSEIGTKPVQELSMKSNSTPASRDDKSKKDVVDVWSMTVCLIENPQNVNYWDCAVRRFEREASENWRIFGIRNRRDQFAKGRMISTRLMGSHFEVFTEEYLYGTDMPVELRAPRGMDFIDTDRHYVRTLLEKQHLDYLDLMHGKRDLELYELWKNSPEAQNLRATDPQKYQEAEQKLEGLRKYVERTEKANALKKNSPKRSRADDYGDEDEDDDLYKRRKTSEDVEMQNTLPDDYDSDEWA</sequence>
<dbReference type="EMBL" id="JAAMPI010000134">
    <property type="protein sequence ID" value="KAF4635221.1"/>
    <property type="molecule type" value="Genomic_DNA"/>
</dbReference>
<feature type="region of interest" description="Disordered" evidence="1">
    <location>
        <begin position="403"/>
        <end position="456"/>
    </location>
</feature>
<dbReference type="AlphaFoldDB" id="A0A8H4RTN2"/>
<protein>
    <submittedName>
        <fullName evidence="2">Uncharacterized protein</fullName>
    </submittedName>
</protein>
<evidence type="ECO:0000313" key="3">
    <source>
        <dbReference type="Proteomes" id="UP000566819"/>
    </source>
</evidence>
<comment type="caution">
    <text evidence="2">The sequence shown here is derived from an EMBL/GenBank/DDBJ whole genome shotgun (WGS) entry which is preliminary data.</text>
</comment>
<name>A0A8H4RTN2_9HELO</name>
<keyword evidence="3" id="KW-1185">Reference proteome</keyword>
<dbReference type="Proteomes" id="UP000566819">
    <property type="component" value="Unassembled WGS sequence"/>
</dbReference>